<keyword evidence="1" id="KW-0732">Signal</keyword>
<name>A0A6B8KCD2_9HYPH</name>
<evidence type="ECO:0000313" key="3">
    <source>
        <dbReference type="Proteomes" id="UP000309061"/>
    </source>
</evidence>
<feature type="signal peptide" evidence="1">
    <location>
        <begin position="1"/>
        <end position="24"/>
    </location>
</feature>
<reference evidence="2 3" key="1">
    <citation type="submission" date="2019-11" db="EMBL/GenBank/DDBJ databases">
        <title>The genome sequence of Methylocystis heyeri.</title>
        <authorList>
            <person name="Oshkin I.Y."/>
            <person name="Miroshnikov K."/>
            <person name="Dedysh S.N."/>
        </authorList>
    </citation>
    <scope>NUCLEOTIDE SEQUENCE [LARGE SCALE GENOMIC DNA]</scope>
    <source>
        <strain evidence="2 3">H2</strain>
    </source>
</reference>
<gene>
    <name evidence="2" type="ORF">H2LOC_002710</name>
</gene>
<sequence length="439" mass="44349">MSILKAARFALAAALSLSAPFASAQQLRPEASSHFGVAPLHSFSGGADGGGKILNLAVDSDGALYGTTSGGGASNLGVVFKLTPPEPGKSKWTETILYTFSGADGAIPIFTPTINSQGALYGATTSGGSGNYGVAFKLTPPAPPATQWVETKMVDFNFSIGENPQGAFVMDSSGALYGGAYSGGASYRGTVYKLTPPGSGVALYNFTGGADGGQPGLTFAMDANHALYGAAGIGGANRYGVVFKLTPPGANCTPTAPNLWCETVLYNFAGGADGGSPVGVIMDAHGALYGATFLGGAGGYGQVFKLTPPTAPATQWTKTELYSFTGGADGANPYSAPVLLGGALYGAVPYGGGCSLDPNCGSIYRLNPPVPPSTQWTEETLWTFTGGMDGARPYAGLTIVPVNFGLGVYGATASQVFALQCLPRAREVLGGALQTACAR</sequence>
<dbReference type="Gene3D" id="2.20.25.650">
    <property type="entry name" value="Tachylectin-2-like"/>
    <property type="match status" value="1"/>
</dbReference>
<dbReference type="InterPro" id="IPR022519">
    <property type="entry name" value="Gloeo/Verruco_rpt"/>
</dbReference>
<dbReference type="KEGG" id="mhey:H2LOC_002710"/>
<keyword evidence="3" id="KW-1185">Reference proteome</keyword>
<protein>
    <submittedName>
        <fullName evidence="2">Uncharacterized protein</fullName>
    </submittedName>
</protein>
<evidence type="ECO:0000256" key="1">
    <source>
        <dbReference type="SAM" id="SignalP"/>
    </source>
</evidence>
<dbReference type="EMBL" id="CP046052">
    <property type="protein sequence ID" value="QGM44685.1"/>
    <property type="molecule type" value="Genomic_DNA"/>
</dbReference>
<dbReference type="AlphaFoldDB" id="A0A6B8KCD2"/>
<dbReference type="OrthoDB" id="7432613at2"/>
<evidence type="ECO:0000313" key="2">
    <source>
        <dbReference type="EMBL" id="QGM44685.1"/>
    </source>
</evidence>
<feature type="chain" id="PRO_5025357032" evidence="1">
    <location>
        <begin position="25"/>
        <end position="439"/>
    </location>
</feature>
<dbReference type="Proteomes" id="UP000309061">
    <property type="component" value="Chromosome"/>
</dbReference>
<organism evidence="2 3">
    <name type="scientific">Methylocystis heyeri</name>
    <dbReference type="NCBI Taxonomy" id="391905"/>
    <lineage>
        <taxon>Bacteria</taxon>
        <taxon>Pseudomonadati</taxon>
        <taxon>Pseudomonadota</taxon>
        <taxon>Alphaproteobacteria</taxon>
        <taxon>Hyphomicrobiales</taxon>
        <taxon>Methylocystaceae</taxon>
        <taxon>Methylocystis</taxon>
    </lineage>
</organism>
<dbReference type="RefSeq" id="WP_154331552.1">
    <property type="nucleotide sequence ID" value="NZ_CP046052.1"/>
</dbReference>
<accession>A0A6B8KCD2</accession>
<dbReference type="NCBIfam" id="TIGR03803">
    <property type="entry name" value="Gloeo_Verruco"/>
    <property type="match status" value="5"/>
</dbReference>
<proteinExistence type="predicted"/>